<dbReference type="AlphaFoldDB" id="A0A1Z5R2N3"/>
<evidence type="ECO:0000313" key="2">
    <source>
        <dbReference type="EMBL" id="OQU77789.1"/>
    </source>
</evidence>
<reference evidence="2 3" key="1">
    <citation type="journal article" date="2009" name="Nature">
        <title>The Sorghum bicolor genome and the diversification of grasses.</title>
        <authorList>
            <person name="Paterson A.H."/>
            <person name="Bowers J.E."/>
            <person name="Bruggmann R."/>
            <person name="Dubchak I."/>
            <person name="Grimwood J."/>
            <person name="Gundlach H."/>
            <person name="Haberer G."/>
            <person name="Hellsten U."/>
            <person name="Mitros T."/>
            <person name="Poliakov A."/>
            <person name="Schmutz J."/>
            <person name="Spannagl M."/>
            <person name="Tang H."/>
            <person name="Wang X."/>
            <person name="Wicker T."/>
            <person name="Bharti A.K."/>
            <person name="Chapman J."/>
            <person name="Feltus F.A."/>
            <person name="Gowik U."/>
            <person name="Grigoriev I.V."/>
            <person name="Lyons E."/>
            <person name="Maher C.A."/>
            <person name="Martis M."/>
            <person name="Narechania A."/>
            <person name="Otillar R.P."/>
            <person name="Penning B.W."/>
            <person name="Salamov A.A."/>
            <person name="Wang Y."/>
            <person name="Zhang L."/>
            <person name="Carpita N.C."/>
            <person name="Freeling M."/>
            <person name="Gingle A.R."/>
            <person name="Hash C.T."/>
            <person name="Keller B."/>
            <person name="Klein P."/>
            <person name="Kresovich S."/>
            <person name="McCann M.C."/>
            <person name="Ming R."/>
            <person name="Peterson D.G."/>
            <person name="Mehboob-ur-Rahman"/>
            <person name="Ware D."/>
            <person name="Westhoff P."/>
            <person name="Mayer K.F."/>
            <person name="Messing J."/>
            <person name="Rokhsar D.S."/>
        </authorList>
    </citation>
    <scope>NUCLEOTIDE SEQUENCE [LARGE SCALE GENOMIC DNA]</scope>
    <source>
        <strain evidence="3">cv. BTx623</strain>
    </source>
</reference>
<evidence type="ECO:0000313" key="3">
    <source>
        <dbReference type="Proteomes" id="UP000000768"/>
    </source>
</evidence>
<evidence type="ECO:0000256" key="1">
    <source>
        <dbReference type="SAM" id="SignalP"/>
    </source>
</evidence>
<gene>
    <name evidence="2" type="ORF">SORBI_3009G103101</name>
</gene>
<accession>A0A1Z5R2N3</accession>
<dbReference type="Proteomes" id="UP000000768">
    <property type="component" value="Chromosome 9"/>
</dbReference>
<feature type="chain" id="PRO_5013278229" evidence="1">
    <location>
        <begin position="18"/>
        <end position="104"/>
    </location>
</feature>
<organism evidence="2 3">
    <name type="scientific">Sorghum bicolor</name>
    <name type="common">Sorghum</name>
    <name type="synonym">Sorghum vulgare</name>
    <dbReference type="NCBI Taxonomy" id="4558"/>
    <lineage>
        <taxon>Eukaryota</taxon>
        <taxon>Viridiplantae</taxon>
        <taxon>Streptophyta</taxon>
        <taxon>Embryophyta</taxon>
        <taxon>Tracheophyta</taxon>
        <taxon>Spermatophyta</taxon>
        <taxon>Magnoliopsida</taxon>
        <taxon>Liliopsida</taxon>
        <taxon>Poales</taxon>
        <taxon>Poaceae</taxon>
        <taxon>PACMAD clade</taxon>
        <taxon>Panicoideae</taxon>
        <taxon>Andropogonodae</taxon>
        <taxon>Andropogoneae</taxon>
        <taxon>Sorghinae</taxon>
        <taxon>Sorghum</taxon>
    </lineage>
</organism>
<keyword evidence="3" id="KW-1185">Reference proteome</keyword>
<feature type="signal peptide" evidence="1">
    <location>
        <begin position="1"/>
        <end position="17"/>
    </location>
</feature>
<dbReference type="Gramene" id="OQU77789">
    <property type="protein sequence ID" value="OQU77789"/>
    <property type="gene ID" value="SORBI_3009G103101"/>
</dbReference>
<reference evidence="3" key="2">
    <citation type="journal article" date="2018" name="Plant J.">
        <title>The Sorghum bicolor reference genome: improved assembly, gene annotations, a transcriptome atlas, and signatures of genome organization.</title>
        <authorList>
            <person name="McCormick R.F."/>
            <person name="Truong S.K."/>
            <person name="Sreedasyam A."/>
            <person name="Jenkins J."/>
            <person name="Shu S."/>
            <person name="Sims D."/>
            <person name="Kennedy M."/>
            <person name="Amirebrahimi M."/>
            <person name="Weers B.D."/>
            <person name="McKinley B."/>
            <person name="Mattison A."/>
            <person name="Morishige D.T."/>
            <person name="Grimwood J."/>
            <person name="Schmutz J."/>
            <person name="Mullet J.E."/>
        </authorList>
    </citation>
    <scope>NUCLEOTIDE SEQUENCE [LARGE SCALE GENOMIC DNA]</scope>
    <source>
        <strain evidence="3">cv. BTx623</strain>
    </source>
</reference>
<name>A0A1Z5R2N3_SORBI</name>
<dbReference type="InParanoid" id="A0A1Z5R2N3"/>
<protein>
    <submittedName>
        <fullName evidence="2">Uncharacterized protein</fullName>
    </submittedName>
</protein>
<proteinExistence type="predicted"/>
<keyword evidence="1" id="KW-0732">Signal</keyword>
<dbReference type="EMBL" id="CM000768">
    <property type="protein sequence ID" value="OQU77789.1"/>
    <property type="molecule type" value="Genomic_DNA"/>
</dbReference>
<sequence>MTHSCLVFSLLTDPCLAAWQALCPRSVPLECLARWDLGSLDATASCGNNSAELQWLLEKAVKERVHIVVLKARGWRLAFIFPKIHVMDPYKRLRISKEASEDEF</sequence>